<dbReference type="AlphaFoldDB" id="A0A0A9CF02"/>
<feature type="compositionally biased region" description="Basic residues" evidence="1">
    <location>
        <begin position="13"/>
        <end position="32"/>
    </location>
</feature>
<feature type="region of interest" description="Disordered" evidence="1">
    <location>
        <begin position="1"/>
        <end position="42"/>
    </location>
</feature>
<organism evidence="2">
    <name type="scientific">Arundo donax</name>
    <name type="common">Giant reed</name>
    <name type="synonym">Donax arundinaceus</name>
    <dbReference type="NCBI Taxonomy" id="35708"/>
    <lineage>
        <taxon>Eukaryota</taxon>
        <taxon>Viridiplantae</taxon>
        <taxon>Streptophyta</taxon>
        <taxon>Embryophyta</taxon>
        <taxon>Tracheophyta</taxon>
        <taxon>Spermatophyta</taxon>
        <taxon>Magnoliopsida</taxon>
        <taxon>Liliopsida</taxon>
        <taxon>Poales</taxon>
        <taxon>Poaceae</taxon>
        <taxon>PACMAD clade</taxon>
        <taxon>Arundinoideae</taxon>
        <taxon>Arundineae</taxon>
        <taxon>Arundo</taxon>
    </lineage>
</organism>
<sequence>MAYLTSMEQKGRMTARTRSRRRRRRRRARPRRACLDRPSRQL</sequence>
<feature type="compositionally biased region" description="Basic and acidic residues" evidence="1">
    <location>
        <begin position="33"/>
        <end position="42"/>
    </location>
</feature>
<dbReference type="EMBL" id="GBRH01224862">
    <property type="protein sequence ID" value="JAD73033.1"/>
    <property type="molecule type" value="Transcribed_RNA"/>
</dbReference>
<proteinExistence type="predicted"/>
<evidence type="ECO:0000256" key="1">
    <source>
        <dbReference type="SAM" id="MobiDB-lite"/>
    </source>
</evidence>
<reference evidence="2" key="2">
    <citation type="journal article" date="2015" name="Data Brief">
        <title>Shoot transcriptome of the giant reed, Arundo donax.</title>
        <authorList>
            <person name="Barrero R.A."/>
            <person name="Guerrero F.D."/>
            <person name="Moolhuijzen P."/>
            <person name="Goolsby J.A."/>
            <person name="Tidwell J."/>
            <person name="Bellgard S.E."/>
            <person name="Bellgard M.I."/>
        </authorList>
    </citation>
    <scope>NUCLEOTIDE SEQUENCE</scope>
    <source>
        <tissue evidence="2">Shoot tissue taken approximately 20 cm above the soil surface</tissue>
    </source>
</reference>
<reference evidence="2" key="1">
    <citation type="submission" date="2014-09" db="EMBL/GenBank/DDBJ databases">
        <authorList>
            <person name="Magalhaes I.L.F."/>
            <person name="Oliveira U."/>
            <person name="Santos F.R."/>
            <person name="Vidigal T.H.D.A."/>
            <person name="Brescovit A.D."/>
            <person name="Santos A.J."/>
        </authorList>
    </citation>
    <scope>NUCLEOTIDE SEQUENCE</scope>
    <source>
        <tissue evidence="2">Shoot tissue taken approximately 20 cm above the soil surface</tissue>
    </source>
</reference>
<protein>
    <submittedName>
        <fullName evidence="2">Uncharacterized protein</fullName>
    </submittedName>
</protein>
<accession>A0A0A9CF02</accession>
<evidence type="ECO:0000313" key="2">
    <source>
        <dbReference type="EMBL" id="JAD73033.1"/>
    </source>
</evidence>
<name>A0A0A9CF02_ARUDO</name>